<evidence type="ECO:0000313" key="2">
    <source>
        <dbReference type="Proteomes" id="UP000034704"/>
    </source>
</evidence>
<proteinExistence type="predicted"/>
<organism evidence="1 2">
    <name type="scientific">Candidatus Nomurabacteria bacterium GW2011_GWC2_42_20</name>
    <dbReference type="NCBI Taxonomy" id="1618756"/>
    <lineage>
        <taxon>Bacteria</taxon>
        <taxon>Candidatus Nomuraibacteriota</taxon>
    </lineage>
</organism>
<comment type="caution">
    <text evidence="1">The sequence shown here is derived from an EMBL/GenBank/DDBJ whole genome shotgun (WGS) entry which is preliminary data.</text>
</comment>
<dbReference type="EMBL" id="LCDG01000004">
    <property type="protein sequence ID" value="KKS47897.1"/>
    <property type="molecule type" value="Genomic_DNA"/>
</dbReference>
<dbReference type="Proteomes" id="UP000034704">
    <property type="component" value="Unassembled WGS sequence"/>
</dbReference>
<sequence>METTKIDAFTDYFLVILTFRSKQIYNCHMNENLNNQANEQAHNYLPQAHAQIEPRFENYTEKTDYFFNIDKQIDDKERELTAAARESMENPIASKESYTKLMSVIKNDIEELRLKKERMTHSKETIH</sequence>
<protein>
    <submittedName>
        <fullName evidence="1">Uncharacterized protein</fullName>
    </submittedName>
</protein>
<name>A0A0G0ZGQ5_9BACT</name>
<gene>
    <name evidence="1" type="ORF">UV12_C0004G0004</name>
</gene>
<evidence type="ECO:0000313" key="1">
    <source>
        <dbReference type="EMBL" id="KKS47897.1"/>
    </source>
</evidence>
<reference evidence="1 2" key="1">
    <citation type="journal article" date="2015" name="Nature">
        <title>rRNA introns, odd ribosomes, and small enigmatic genomes across a large radiation of phyla.</title>
        <authorList>
            <person name="Brown C.T."/>
            <person name="Hug L.A."/>
            <person name="Thomas B.C."/>
            <person name="Sharon I."/>
            <person name="Castelle C.J."/>
            <person name="Singh A."/>
            <person name="Wilkins M.J."/>
            <person name="Williams K.H."/>
            <person name="Banfield J.F."/>
        </authorList>
    </citation>
    <scope>NUCLEOTIDE SEQUENCE [LARGE SCALE GENOMIC DNA]</scope>
</reference>
<accession>A0A0G0ZGQ5</accession>
<dbReference type="AlphaFoldDB" id="A0A0G0ZGQ5"/>